<proteinExistence type="predicted"/>
<dbReference type="AlphaFoldDB" id="A0A1J5SY91"/>
<protein>
    <submittedName>
        <fullName evidence="1">Uncharacterized protein</fullName>
    </submittedName>
</protein>
<gene>
    <name evidence="1" type="ORF">GALL_89680</name>
</gene>
<name>A0A1J5SY91_9ZZZZ</name>
<organism evidence="1">
    <name type="scientific">mine drainage metagenome</name>
    <dbReference type="NCBI Taxonomy" id="410659"/>
    <lineage>
        <taxon>unclassified sequences</taxon>
        <taxon>metagenomes</taxon>
        <taxon>ecological metagenomes</taxon>
    </lineage>
</organism>
<comment type="caution">
    <text evidence="1">The sequence shown here is derived from an EMBL/GenBank/DDBJ whole genome shotgun (WGS) entry which is preliminary data.</text>
</comment>
<sequence>MSRMLGIDESQGLVYEGDSSYGVHLVWPTPVLTPAKFLDSTAKDFSATGVYSPIKFYFREDSFDPVSRIRRGRFYKNSGSSGTMWWALPNPLVIIQRASEVDDNGCRRISVVDCHANIISAELNTLGISYPVVVLGNGKSSSIWAIISIEAGFTGEELVTLKARQSLGALPELDMEKMQEIKGSNIQEALQTLEDDYRLASPESIVDRANEAATRILNAFLETKERSTQDSLYKAITEAGKLEPQDKKEIVRNAADIVRLLHGRTKYAVQRDKNTRDVREQDAELAMQCIGVMLCDLGWAAWR</sequence>
<dbReference type="EMBL" id="MLJW01000029">
    <property type="protein sequence ID" value="OIR08973.1"/>
    <property type="molecule type" value="Genomic_DNA"/>
</dbReference>
<reference evidence="1" key="1">
    <citation type="submission" date="2016-10" db="EMBL/GenBank/DDBJ databases">
        <title>Sequence of Gallionella enrichment culture.</title>
        <authorList>
            <person name="Poehlein A."/>
            <person name="Muehling M."/>
            <person name="Daniel R."/>
        </authorList>
    </citation>
    <scope>NUCLEOTIDE SEQUENCE</scope>
</reference>
<accession>A0A1J5SY91</accession>
<evidence type="ECO:0000313" key="1">
    <source>
        <dbReference type="EMBL" id="OIR08973.1"/>
    </source>
</evidence>